<reference evidence="2 3" key="1">
    <citation type="submission" date="2024-01" db="EMBL/GenBank/DDBJ databases">
        <title>The genome of the rayed Mediterranean limpet Patella caerulea (Linnaeus, 1758).</title>
        <authorList>
            <person name="Anh-Thu Weber A."/>
            <person name="Halstead-Nussloch G."/>
        </authorList>
    </citation>
    <scope>NUCLEOTIDE SEQUENCE [LARGE SCALE GENOMIC DNA]</scope>
    <source>
        <strain evidence="2">AATW-2023a</strain>
        <tissue evidence="2">Whole specimen</tissue>
    </source>
</reference>
<dbReference type="AlphaFoldDB" id="A0AAN8JJ61"/>
<keyword evidence="3" id="KW-1185">Reference proteome</keyword>
<name>A0AAN8JJ61_PATCE</name>
<organism evidence="2 3">
    <name type="scientific">Patella caerulea</name>
    <name type="common">Rayed Mediterranean limpet</name>
    <dbReference type="NCBI Taxonomy" id="87958"/>
    <lineage>
        <taxon>Eukaryota</taxon>
        <taxon>Metazoa</taxon>
        <taxon>Spiralia</taxon>
        <taxon>Lophotrochozoa</taxon>
        <taxon>Mollusca</taxon>
        <taxon>Gastropoda</taxon>
        <taxon>Patellogastropoda</taxon>
        <taxon>Patelloidea</taxon>
        <taxon>Patellidae</taxon>
        <taxon>Patella</taxon>
    </lineage>
</organism>
<feature type="compositionally biased region" description="Polar residues" evidence="1">
    <location>
        <begin position="76"/>
        <end position="109"/>
    </location>
</feature>
<gene>
    <name evidence="2" type="ORF">SNE40_013363</name>
</gene>
<sequence length="373" mass="41635">MENLVGKVTPVLERFGLHLSMSKSNPTPFIPVPSEPVKPLHSSETADHVIGKMLDVIPKSSKSGRPDVLPSVPADGSSSFSEVNKSPLTNSFAPVANSKTSVGTSQQVTDSERYCATSEPVSPHRTKSFDAPAGNRYNDQTWHYDETYFTYHNPCSWEEKSLNETSTSSPLFMGRVKSPNSEPSTYSVKYTKESLSRSKVIGVQAYSLHQCSDRGFTKIPADARTSFLQLQKGVTWNKDATFDTRMLRCDTRSNHYKLLESQRPFSRYSCTLPNRRYQKSGGCNSSDCSRSSSPNSDTHSSQDSCRMFDRPSGQSFSSQSRPGSKSPSRKLTLNPRDLGGAAAVNNYFYHLQILMNIHNHYRLLELNLSRCNR</sequence>
<evidence type="ECO:0000313" key="2">
    <source>
        <dbReference type="EMBL" id="KAK6178612.1"/>
    </source>
</evidence>
<protein>
    <submittedName>
        <fullName evidence="2">Uncharacterized protein</fullName>
    </submittedName>
</protein>
<feature type="region of interest" description="Disordered" evidence="1">
    <location>
        <begin position="277"/>
        <end position="335"/>
    </location>
</feature>
<evidence type="ECO:0000313" key="3">
    <source>
        <dbReference type="Proteomes" id="UP001347796"/>
    </source>
</evidence>
<feature type="compositionally biased region" description="Low complexity" evidence="1">
    <location>
        <begin position="312"/>
        <end position="330"/>
    </location>
</feature>
<comment type="caution">
    <text evidence="2">The sequence shown here is derived from an EMBL/GenBank/DDBJ whole genome shotgun (WGS) entry which is preliminary data.</text>
</comment>
<accession>A0AAN8JJ61</accession>
<dbReference type="EMBL" id="JAZGQO010000009">
    <property type="protein sequence ID" value="KAK6178612.1"/>
    <property type="molecule type" value="Genomic_DNA"/>
</dbReference>
<feature type="region of interest" description="Disordered" evidence="1">
    <location>
        <begin position="58"/>
        <end position="134"/>
    </location>
</feature>
<feature type="compositionally biased region" description="Low complexity" evidence="1">
    <location>
        <begin position="280"/>
        <end position="297"/>
    </location>
</feature>
<evidence type="ECO:0000256" key="1">
    <source>
        <dbReference type="SAM" id="MobiDB-lite"/>
    </source>
</evidence>
<proteinExistence type="predicted"/>
<dbReference type="Proteomes" id="UP001347796">
    <property type="component" value="Unassembled WGS sequence"/>
</dbReference>